<comment type="caution">
    <text evidence="1">The sequence shown here is derived from an EMBL/GenBank/DDBJ whole genome shotgun (WGS) entry which is preliminary data.</text>
</comment>
<reference evidence="1 2" key="1">
    <citation type="submission" date="2018-06" db="EMBL/GenBank/DDBJ databases">
        <authorList>
            <consortium name="Pathogen Informatics"/>
            <person name="Doyle S."/>
        </authorList>
    </citation>
    <scope>NUCLEOTIDE SEQUENCE [LARGE SCALE GENOMIC DNA]</scope>
    <source>
        <strain evidence="1 2">NCTC9177</strain>
    </source>
</reference>
<evidence type="ECO:0000313" key="1">
    <source>
        <dbReference type="EMBL" id="STS91337.1"/>
    </source>
</evidence>
<dbReference type="Proteomes" id="UP000254545">
    <property type="component" value="Unassembled WGS sequence"/>
</dbReference>
<name>A0A7H4MLY7_KLEVA</name>
<proteinExistence type="predicted"/>
<protein>
    <submittedName>
        <fullName evidence="1">Uncharacterized protein</fullName>
    </submittedName>
</protein>
<organism evidence="1 2">
    <name type="scientific">Klebsiella variicola</name>
    <dbReference type="NCBI Taxonomy" id="244366"/>
    <lineage>
        <taxon>Bacteria</taxon>
        <taxon>Pseudomonadati</taxon>
        <taxon>Pseudomonadota</taxon>
        <taxon>Gammaproteobacteria</taxon>
        <taxon>Enterobacterales</taxon>
        <taxon>Enterobacteriaceae</taxon>
        <taxon>Klebsiella/Raoultella group</taxon>
        <taxon>Klebsiella</taxon>
        <taxon>Klebsiella pneumoniae complex</taxon>
    </lineage>
</organism>
<accession>A0A7H4MLY7</accession>
<dbReference type="EMBL" id="UGKR01000003">
    <property type="protein sequence ID" value="STS91337.1"/>
    <property type="molecule type" value="Genomic_DNA"/>
</dbReference>
<gene>
    <name evidence="1" type="ORF">NCTC9177_05243</name>
</gene>
<evidence type="ECO:0000313" key="2">
    <source>
        <dbReference type="Proteomes" id="UP000254545"/>
    </source>
</evidence>
<sequence>MAVLLVSASTNVFPCISLLVVFCVSPRAGLAPARSVYSTLLRNAAVRGLLGALKICPGLPSS</sequence>
<dbReference type="AlphaFoldDB" id="A0A7H4MLY7"/>